<dbReference type="EMBL" id="JACHHU010000021">
    <property type="protein sequence ID" value="MBB6543938.1"/>
    <property type="molecule type" value="Genomic_DNA"/>
</dbReference>
<dbReference type="InterPro" id="IPR001610">
    <property type="entry name" value="PAC"/>
</dbReference>
<dbReference type="Gene3D" id="3.30.70.270">
    <property type="match status" value="1"/>
</dbReference>
<keyword evidence="8" id="KW-1185">Reference proteome</keyword>
<dbReference type="InterPro" id="IPR000014">
    <property type="entry name" value="PAS"/>
</dbReference>
<evidence type="ECO:0000313" key="8">
    <source>
        <dbReference type="Proteomes" id="UP000537141"/>
    </source>
</evidence>
<protein>
    <recommendedName>
        <fullName evidence="2">diguanylate cyclase</fullName>
        <ecNumber evidence="2">2.7.7.65</ecNumber>
    </recommendedName>
</protein>
<dbReference type="InterPro" id="IPR000700">
    <property type="entry name" value="PAS-assoc_C"/>
</dbReference>
<dbReference type="PANTHER" id="PTHR45138">
    <property type="entry name" value="REGULATORY COMPONENTS OF SENSORY TRANSDUCTION SYSTEM"/>
    <property type="match status" value="1"/>
</dbReference>
<dbReference type="GO" id="GO:0005886">
    <property type="term" value="C:plasma membrane"/>
    <property type="evidence" value="ECO:0007669"/>
    <property type="project" value="TreeGrafter"/>
</dbReference>
<dbReference type="GO" id="GO:0052621">
    <property type="term" value="F:diguanylate cyclase activity"/>
    <property type="evidence" value="ECO:0007669"/>
    <property type="project" value="UniProtKB-EC"/>
</dbReference>
<dbReference type="SUPFAM" id="SSF55073">
    <property type="entry name" value="Nucleotide cyclase"/>
    <property type="match status" value="1"/>
</dbReference>
<dbReference type="InterPro" id="IPR043128">
    <property type="entry name" value="Rev_trsase/Diguanyl_cyclase"/>
</dbReference>
<feature type="domain" description="PAC" evidence="5">
    <location>
        <begin position="96"/>
        <end position="148"/>
    </location>
</feature>
<evidence type="ECO:0000259" key="4">
    <source>
        <dbReference type="PROSITE" id="PS50112"/>
    </source>
</evidence>
<dbReference type="NCBIfam" id="TIGR00254">
    <property type="entry name" value="GGDEF"/>
    <property type="match status" value="1"/>
</dbReference>
<feature type="domain" description="PAS" evidence="4">
    <location>
        <begin position="163"/>
        <end position="205"/>
    </location>
</feature>
<sequence>MENRENYLREELYQLIKSDDSIFDFIFDACIDGLWYWDLDNLEQEWMNDRFWQVLGYDPQEKAHLSAEWQKIINQDDLKIAMSNFHRHCSDPTHPYDQTVRYQHKNGSTVWIRCRGIAIRDEAGLAHRMLGAHCDITKLKEMESQYRRNLKEIDKTYAITKLAFEESEKLFEMAPDANLKVDRSGNIVKANKQASAIFGYGKEQLESMNISDLMLNKHKHGHPKNLEKYFTEGGARKMGAERGQLLAINSKGETLNVEITLNLIDTSYGKCALATIRDVSEKENLIRSLQQQLEENKKLEELTLIDPLTNIFNNRHYEDTMVKELSDCSRYQHDLSLIMLDIDHFKVINDEKGHIAGNEILIQLVQLISTLIRLNDTFARIGGEEFAIILPQSDLDTSVAIAERIVFEVENHTFILKTSEKIKLTVSIGVTSFIDSSDTYSSLYERADNALYQSKNQGRNRVTAFETKS</sequence>
<dbReference type="SUPFAM" id="SSF55785">
    <property type="entry name" value="PYP-like sensor domain (PAS domain)"/>
    <property type="match status" value="2"/>
</dbReference>
<comment type="caution">
    <text evidence="7">The sequence shown here is derived from an EMBL/GenBank/DDBJ whole genome shotgun (WGS) entry which is preliminary data.</text>
</comment>
<dbReference type="FunFam" id="3.30.70.270:FF:000001">
    <property type="entry name" value="Diguanylate cyclase domain protein"/>
    <property type="match status" value="1"/>
</dbReference>
<dbReference type="InterPro" id="IPR013655">
    <property type="entry name" value="PAS_fold_3"/>
</dbReference>
<dbReference type="SMART" id="SM00267">
    <property type="entry name" value="GGDEF"/>
    <property type="match status" value="1"/>
</dbReference>
<dbReference type="Gene3D" id="3.30.450.20">
    <property type="entry name" value="PAS domain"/>
    <property type="match status" value="2"/>
</dbReference>
<evidence type="ECO:0000313" key="7">
    <source>
        <dbReference type="EMBL" id="MBB6543938.1"/>
    </source>
</evidence>
<comment type="catalytic activity">
    <reaction evidence="3">
        <text>2 GTP = 3',3'-c-di-GMP + 2 diphosphate</text>
        <dbReference type="Rhea" id="RHEA:24898"/>
        <dbReference type="ChEBI" id="CHEBI:33019"/>
        <dbReference type="ChEBI" id="CHEBI:37565"/>
        <dbReference type="ChEBI" id="CHEBI:58805"/>
        <dbReference type="EC" id="2.7.7.65"/>
    </reaction>
</comment>
<evidence type="ECO:0000256" key="2">
    <source>
        <dbReference type="ARBA" id="ARBA00012528"/>
    </source>
</evidence>
<evidence type="ECO:0000256" key="3">
    <source>
        <dbReference type="ARBA" id="ARBA00034247"/>
    </source>
</evidence>
<dbReference type="PROSITE" id="PS50113">
    <property type="entry name" value="PAC"/>
    <property type="match status" value="1"/>
</dbReference>
<dbReference type="SMART" id="SM00091">
    <property type="entry name" value="PAS"/>
    <property type="match status" value="2"/>
</dbReference>
<dbReference type="InterPro" id="IPR029787">
    <property type="entry name" value="Nucleotide_cyclase"/>
</dbReference>
<dbReference type="CDD" id="cd00130">
    <property type="entry name" value="PAS"/>
    <property type="match status" value="2"/>
</dbReference>
<comment type="cofactor">
    <cofactor evidence="1">
        <name>Mg(2+)</name>
        <dbReference type="ChEBI" id="CHEBI:18420"/>
    </cofactor>
</comment>
<dbReference type="SMART" id="SM00086">
    <property type="entry name" value="PAC"/>
    <property type="match status" value="1"/>
</dbReference>
<feature type="domain" description="GGDEF" evidence="6">
    <location>
        <begin position="333"/>
        <end position="467"/>
    </location>
</feature>
<organism evidence="7 8">
    <name type="scientific">Thalassotalea piscium</name>
    <dbReference type="NCBI Taxonomy" id="1230533"/>
    <lineage>
        <taxon>Bacteria</taxon>
        <taxon>Pseudomonadati</taxon>
        <taxon>Pseudomonadota</taxon>
        <taxon>Gammaproteobacteria</taxon>
        <taxon>Alteromonadales</taxon>
        <taxon>Colwelliaceae</taxon>
        <taxon>Thalassotalea</taxon>
    </lineage>
</organism>
<dbReference type="GO" id="GO:1902201">
    <property type="term" value="P:negative regulation of bacterial-type flagellum-dependent cell motility"/>
    <property type="evidence" value="ECO:0007669"/>
    <property type="project" value="TreeGrafter"/>
</dbReference>
<dbReference type="NCBIfam" id="TIGR00229">
    <property type="entry name" value="sensory_box"/>
    <property type="match status" value="2"/>
</dbReference>
<dbReference type="Pfam" id="PF00990">
    <property type="entry name" value="GGDEF"/>
    <property type="match status" value="1"/>
</dbReference>
<dbReference type="PANTHER" id="PTHR45138:SF9">
    <property type="entry name" value="DIGUANYLATE CYCLASE DGCM-RELATED"/>
    <property type="match status" value="1"/>
</dbReference>
<dbReference type="GO" id="GO:0043709">
    <property type="term" value="P:cell adhesion involved in single-species biofilm formation"/>
    <property type="evidence" value="ECO:0007669"/>
    <property type="project" value="TreeGrafter"/>
</dbReference>
<reference evidence="7 8" key="1">
    <citation type="submission" date="2020-08" db="EMBL/GenBank/DDBJ databases">
        <title>Genomic Encyclopedia of Type Strains, Phase IV (KMG-IV): sequencing the most valuable type-strain genomes for metagenomic binning, comparative biology and taxonomic classification.</title>
        <authorList>
            <person name="Goeker M."/>
        </authorList>
    </citation>
    <scope>NUCLEOTIDE SEQUENCE [LARGE SCALE GENOMIC DNA]</scope>
    <source>
        <strain evidence="7 8">DSM 26287</strain>
    </source>
</reference>
<dbReference type="InterPro" id="IPR050469">
    <property type="entry name" value="Diguanylate_Cyclase"/>
</dbReference>
<evidence type="ECO:0000259" key="5">
    <source>
        <dbReference type="PROSITE" id="PS50113"/>
    </source>
</evidence>
<dbReference type="InterPro" id="IPR035965">
    <property type="entry name" value="PAS-like_dom_sf"/>
</dbReference>
<evidence type="ECO:0000259" key="6">
    <source>
        <dbReference type="PROSITE" id="PS50887"/>
    </source>
</evidence>
<accession>A0A7X0NID4</accession>
<dbReference type="Proteomes" id="UP000537141">
    <property type="component" value="Unassembled WGS sequence"/>
</dbReference>
<proteinExistence type="predicted"/>
<dbReference type="PROSITE" id="PS50887">
    <property type="entry name" value="GGDEF"/>
    <property type="match status" value="1"/>
</dbReference>
<dbReference type="EC" id="2.7.7.65" evidence="2"/>
<dbReference type="AlphaFoldDB" id="A0A7X0NID4"/>
<dbReference type="InterPro" id="IPR000160">
    <property type="entry name" value="GGDEF_dom"/>
</dbReference>
<name>A0A7X0NID4_9GAMM</name>
<dbReference type="Pfam" id="PF08447">
    <property type="entry name" value="PAS_3"/>
    <property type="match status" value="1"/>
</dbReference>
<dbReference type="CDD" id="cd01949">
    <property type="entry name" value="GGDEF"/>
    <property type="match status" value="1"/>
</dbReference>
<gene>
    <name evidence="7" type="ORF">HNQ55_002462</name>
</gene>
<evidence type="ECO:0000256" key="1">
    <source>
        <dbReference type="ARBA" id="ARBA00001946"/>
    </source>
</evidence>
<dbReference type="RefSeq" id="WP_184424707.1">
    <property type="nucleotide sequence ID" value="NZ_AP027362.1"/>
</dbReference>
<dbReference type="PROSITE" id="PS50112">
    <property type="entry name" value="PAS"/>
    <property type="match status" value="1"/>
</dbReference>
<dbReference type="Pfam" id="PF13426">
    <property type="entry name" value="PAS_9"/>
    <property type="match status" value="1"/>
</dbReference>